<protein>
    <submittedName>
        <fullName evidence="2">Uncharacterized protein</fullName>
    </submittedName>
</protein>
<keyword evidence="3" id="KW-1185">Reference proteome</keyword>
<dbReference type="EMBL" id="JAANBB010000134">
    <property type="protein sequence ID" value="KAF7548969.1"/>
    <property type="molecule type" value="Genomic_DNA"/>
</dbReference>
<dbReference type="Proteomes" id="UP000722485">
    <property type="component" value="Unassembled WGS sequence"/>
</dbReference>
<feature type="region of interest" description="Disordered" evidence="1">
    <location>
        <begin position="21"/>
        <end position="42"/>
    </location>
</feature>
<reference evidence="2" key="1">
    <citation type="submission" date="2020-03" db="EMBL/GenBank/DDBJ databases">
        <title>Draft Genome Sequence of Cylindrodendrum hubeiense.</title>
        <authorList>
            <person name="Buettner E."/>
            <person name="Kellner H."/>
        </authorList>
    </citation>
    <scope>NUCLEOTIDE SEQUENCE</scope>
    <source>
        <strain evidence="2">IHI 201604</strain>
    </source>
</reference>
<organism evidence="2 3">
    <name type="scientific">Cylindrodendrum hubeiense</name>
    <dbReference type="NCBI Taxonomy" id="595255"/>
    <lineage>
        <taxon>Eukaryota</taxon>
        <taxon>Fungi</taxon>
        <taxon>Dikarya</taxon>
        <taxon>Ascomycota</taxon>
        <taxon>Pezizomycotina</taxon>
        <taxon>Sordariomycetes</taxon>
        <taxon>Hypocreomycetidae</taxon>
        <taxon>Hypocreales</taxon>
        <taxon>Nectriaceae</taxon>
        <taxon>Cylindrodendrum</taxon>
    </lineage>
</organism>
<dbReference type="AlphaFoldDB" id="A0A9P5H4W3"/>
<accession>A0A9P5H4W3</accession>
<comment type="caution">
    <text evidence="2">The sequence shown here is derived from an EMBL/GenBank/DDBJ whole genome shotgun (WGS) entry which is preliminary data.</text>
</comment>
<name>A0A9P5H4W3_9HYPO</name>
<evidence type="ECO:0000313" key="3">
    <source>
        <dbReference type="Proteomes" id="UP000722485"/>
    </source>
</evidence>
<sequence length="89" mass="9381">MEQINMTPACGNVNSCVGFGTSDQGLQPDPRKPKATKQGAPSQDFEKFHAGAATVQAHAGPCASLTRQRYDCDGCCWAAAAANTSNQRH</sequence>
<evidence type="ECO:0000256" key="1">
    <source>
        <dbReference type="SAM" id="MobiDB-lite"/>
    </source>
</evidence>
<evidence type="ECO:0000313" key="2">
    <source>
        <dbReference type="EMBL" id="KAF7548969.1"/>
    </source>
</evidence>
<gene>
    <name evidence="2" type="ORF">G7Z17_g6709</name>
</gene>
<proteinExistence type="predicted"/>